<dbReference type="RefSeq" id="WP_013386022.1">
    <property type="nucleotide sequence ID" value="NC_014628.2"/>
</dbReference>
<protein>
    <submittedName>
        <fullName evidence="2">Uncharacterized protein</fullName>
    </submittedName>
</protein>
<geneLocation type="plasmid" evidence="2 3">
    <name>pSC2</name>
</geneLocation>
<dbReference type="Proteomes" id="UP000006868">
    <property type="component" value="Plasmid pSC2"/>
</dbReference>
<feature type="transmembrane region" description="Helical" evidence="1">
    <location>
        <begin position="102"/>
        <end position="124"/>
    </location>
</feature>
<reference evidence="2 3" key="1">
    <citation type="journal article" date="2011" name="J. Bacteriol.">
        <title>Complete genome sequence of Paenibacillus polymyxa SC2, a strain of plant growth-promoting Rhizobacterium with broad-spectrum antimicrobial activity.</title>
        <authorList>
            <person name="Ma M."/>
            <person name="Wang C."/>
            <person name="Ding Y."/>
            <person name="Li L."/>
            <person name="Shen D."/>
            <person name="Jiang X."/>
            <person name="Guan D."/>
            <person name="Cao F."/>
            <person name="Chen H."/>
            <person name="Feng R."/>
            <person name="Wang X."/>
            <person name="Ge Y."/>
            <person name="Yao L."/>
            <person name="Bing X."/>
            <person name="Yang X."/>
            <person name="Li J."/>
            <person name="Du B."/>
        </authorList>
    </citation>
    <scope>NUCLEOTIDE SEQUENCE [LARGE SCALE GENOMIC DNA]</scope>
    <source>
        <strain evidence="2 3">SC2</strain>
        <plasmid evidence="3">pSC2</plasmid>
    </source>
</reference>
<feature type="transmembrane region" description="Helical" evidence="1">
    <location>
        <begin position="15"/>
        <end position="35"/>
    </location>
</feature>
<evidence type="ECO:0000256" key="1">
    <source>
        <dbReference type="SAM" id="Phobius"/>
    </source>
</evidence>
<keyword evidence="1" id="KW-0472">Membrane</keyword>
<dbReference type="KEGG" id="ppm:PPSC2_27100"/>
<dbReference type="AlphaFoldDB" id="E3EL46"/>
<sequence>MGKSEQLDDYSVFDYVWYSFLLGLCFFMPAFLIFVMDTVMDVPATENHIVMDFLQLSYHIVIGFQFESIVRKLSLFWVVFVGIGVMLKLFLSVRLIDKTRPFMGGILITFATSFGIFVGVALIAHWSNSIENHLYSFFINNFKDIFDFDYPKEMNERSYLIIFENLTVFNVVHNGICAVLIAGFGLTKIYRFMKLIIYSVLFPILYASRFEKGSVLWGKFILEGMKLIVDTIVGMGLLIYFILTNMNDGSLLGNLLIGIGFLAFVSMVMVFLKKNTPKLLQNNNRRYVAA</sequence>
<gene>
    <name evidence="2" type="ORF">PPSC2_27100</name>
</gene>
<name>E3EL46_PAEPS</name>
<keyword evidence="1" id="KW-0812">Transmembrane</keyword>
<feature type="transmembrane region" description="Helical" evidence="1">
    <location>
        <begin position="189"/>
        <end position="208"/>
    </location>
</feature>
<feature type="transmembrane region" description="Helical" evidence="1">
    <location>
        <begin position="220"/>
        <end position="243"/>
    </location>
</feature>
<dbReference type="PATRIC" id="fig|886882.15.peg.5731"/>
<keyword evidence="2" id="KW-0614">Plasmid</keyword>
<keyword evidence="1" id="KW-1133">Transmembrane helix</keyword>
<feature type="transmembrane region" description="Helical" evidence="1">
    <location>
        <begin position="75"/>
        <end position="96"/>
    </location>
</feature>
<feature type="transmembrane region" description="Helical" evidence="1">
    <location>
        <begin position="255"/>
        <end position="272"/>
    </location>
</feature>
<proteinExistence type="predicted"/>
<feature type="transmembrane region" description="Helical" evidence="1">
    <location>
        <begin position="159"/>
        <end position="183"/>
    </location>
</feature>
<dbReference type="EMBL" id="CP002214">
    <property type="protein sequence ID" value="ADO59608.1"/>
    <property type="molecule type" value="Genomic_DNA"/>
</dbReference>
<organism evidence="2 3">
    <name type="scientific">Paenibacillus polymyxa (strain SC2)</name>
    <name type="common">Bacillus polymyxa</name>
    <dbReference type="NCBI Taxonomy" id="886882"/>
    <lineage>
        <taxon>Bacteria</taxon>
        <taxon>Bacillati</taxon>
        <taxon>Bacillota</taxon>
        <taxon>Bacilli</taxon>
        <taxon>Bacillales</taxon>
        <taxon>Paenibacillaceae</taxon>
        <taxon>Paenibacillus</taxon>
    </lineage>
</organism>
<evidence type="ECO:0000313" key="2">
    <source>
        <dbReference type="EMBL" id="ADO59608.1"/>
    </source>
</evidence>
<accession>E3EL46</accession>
<evidence type="ECO:0000313" key="3">
    <source>
        <dbReference type="Proteomes" id="UP000006868"/>
    </source>
</evidence>
<dbReference type="HOGENOM" id="CLU_959235_0_0_9"/>